<dbReference type="OrthoDB" id="9807069at2"/>
<gene>
    <name evidence="5" type="ORF">BFC17_07860</name>
</gene>
<keyword evidence="6" id="KW-1185">Reference proteome</keyword>
<dbReference type="Pfam" id="PF01638">
    <property type="entry name" value="HxlR"/>
    <property type="match status" value="1"/>
</dbReference>
<dbReference type="InterPro" id="IPR002577">
    <property type="entry name" value="HTH_HxlR"/>
</dbReference>
<dbReference type="Proteomes" id="UP000176037">
    <property type="component" value="Unassembled WGS sequence"/>
</dbReference>
<comment type="caution">
    <text evidence="5">The sequence shown here is derived from an EMBL/GenBank/DDBJ whole genome shotgun (WGS) entry which is preliminary data.</text>
</comment>
<dbReference type="InterPro" id="IPR036388">
    <property type="entry name" value="WH-like_DNA-bd_sf"/>
</dbReference>
<dbReference type="PANTHER" id="PTHR33204">
    <property type="entry name" value="TRANSCRIPTIONAL REGULATOR, MARR FAMILY"/>
    <property type="match status" value="1"/>
</dbReference>
<protein>
    <submittedName>
        <fullName evidence="5">HxlR family transcriptional regulator</fullName>
    </submittedName>
</protein>
<dbReference type="STRING" id="1856405.BFC17_07860"/>
<dbReference type="GO" id="GO:0003677">
    <property type="term" value="F:DNA binding"/>
    <property type="evidence" value="ECO:0007669"/>
    <property type="project" value="UniProtKB-KW"/>
</dbReference>
<reference evidence="5 6" key="1">
    <citation type="submission" date="2016-09" db="EMBL/GenBank/DDBJ databases">
        <title>Alteromonas lipolytica, a new species isolated from sea water.</title>
        <authorList>
            <person name="Wu Y.-H."/>
            <person name="Cheng H."/>
            <person name="Xu X.-W."/>
        </authorList>
    </citation>
    <scope>NUCLEOTIDE SEQUENCE [LARGE SCALE GENOMIC DNA]</scope>
    <source>
        <strain evidence="5 6">JW12</strain>
    </source>
</reference>
<keyword evidence="3" id="KW-0804">Transcription</keyword>
<evidence type="ECO:0000313" key="5">
    <source>
        <dbReference type="EMBL" id="OFI32134.1"/>
    </source>
</evidence>
<evidence type="ECO:0000256" key="1">
    <source>
        <dbReference type="ARBA" id="ARBA00023015"/>
    </source>
</evidence>
<dbReference type="Gene3D" id="1.10.10.10">
    <property type="entry name" value="Winged helix-like DNA-binding domain superfamily/Winged helix DNA-binding domain"/>
    <property type="match status" value="1"/>
</dbReference>
<evidence type="ECO:0000256" key="3">
    <source>
        <dbReference type="ARBA" id="ARBA00023163"/>
    </source>
</evidence>
<dbReference type="InterPro" id="IPR036390">
    <property type="entry name" value="WH_DNA-bd_sf"/>
</dbReference>
<dbReference type="PANTHER" id="PTHR33204:SF37">
    <property type="entry name" value="HTH-TYPE TRANSCRIPTIONAL REGULATOR YODB"/>
    <property type="match status" value="1"/>
</dbReference>
<name>A0A1E8F896_9ALTE</name>
<keyword evidence="1" id="KW-0805">Transcription regulation</keyword>
<evidence type="ECO:0000313" key="6">
    <source>
        <dbReference type="Proteomes" id="UP000176037"/>
    </source>
</evidence>
<dbReference type="PROSITE" id="PS51118">
    <property type="entry name" value="HTH_HXLR"/>
    <property type="match status" value="1"/>
</dbReference>
<dbReference type="EMBL" id="MJIC01000021">
    <property type="protein sequence ID" value="OFI32134.1"/>
    <property type="molecule type" value="Genomic_DNA"/>
</dbReference>
<feature type="domain" description="HTH hxlR-type" evidence="4">
    <location>
        <begin position="27"/>
        <end position="125"/>
    </location>
</feature>
<dbReference type="RefSeq" id="WP_070178603.1">
    <property type="nucleotide sequence ID" value="NZ_BMJR01000010.1"/>
</dbReference>
<evidence type="ECO:0000259" key="4">
    <source>
        <dbReference type="PROSITE" id="PS51118"/>
    </source>
</evidence>
<dbReference type="AlphaFoldDB" id="A0A1E8F896"/>
<accession>A0A1E8F896</accession>
<proteinExistence type="predicted"/>
<keyword evidence="2" id="KW-0238">DNA-binding</keyword>
<organism evidence="5 6">
    <name type="scientific">Alteromonas lipolytica</name>
    <dbReference type="NCBI Taxonomy" id="1856405"/>
    <lineage>
        <taxon>Bacteria</taxon>
        <taxon>Pseudomonadati</taxon>
        <taxon>Pseudomonadota</taxon>
        <taxon>Gammaproteobacteria</taxon>
        <taxon>Alteromonadales</taxon>
        <taxon>Alteromonadaceae</taxon>
        <taxon>Alteromonas/Salinimonas group</taxon>
        <taxon>Alteromonas</taxon>
    </lineage>
</organism>
<evidence type="ECO:0000256" key="2">
    <source>
        <dbReference type="ARBA" id="ARBA00023125"/>
    </source>
</evidence>
<sequence>MNNVKKALEELTLTEKFRQGNVRLNACPSRNVLKDVTSRWGVLVFLTLQQGTHRYSELRHKINGVSEKMLTQTLHALEEDGFVLRTAHPVIPPHVEYSLTESGKEVAVRVEELVNWIEVNINSILTAKDEYAAAHNEAG</sequence>
<dbReference type="SUPFAM" id="SSF46785">
    <property type="entry name" value="Winged helix' DNA-binding domain"/>
    <property type="match status" value="1"/>
</dbReference>